<organism evidence="1 2">
    <name type="scientific">Salirhabdus euzebyi</name>
    <dbReference type="NCBI Taxonomy" id="394506"/>
    <lineage>
        <taxon>Bacteria</taxon>
        <taxon>Bacillati</taxon>
        <taxon>Bacillota</taxon>
        <taxon>Bacilli</taxon>
        <taxon>Bacillales</taxon>
        <taxon>Bacillaceae</taxon>
        <taxon>Salirhabdus</taxon>
    </lineage>
</organism>
<name>A0A841Q9K7_9BACI</name>
<protein>
    <recommendedName>
        <fullName evidence="3">WVELL protein</fullName>
    </recommendedName>
</protein>
<accession>A0A841Q9K7</accession>
<evidence type="ECO:0000313" key="1">
    <source>
        <dbReference type="EMBL" id="MBB6455090.1"/>
    </source>
</evidence>
<comment type="caution">
    <text evidence="1">The sequence shown here is derived from an EMBL/GenBank/DDBJ whole genome shotgun (WGS) entry which is preliminary data.</text>
</comment>
<gene>
    <name evidence="1" type="ORF">HNQ94_003585</name>
</gene>
<evidence type="ECO:0008006" key="3">
    <source>
        <dbReference type="Google" id="ProtNLM"/>
    </source>
</evidence>
<dbReference type="InterPro" id="IPR026952">
    <property type="entry name" value="WVELL"/>
</dbReference>
<sequence length="87" mass="10661">MDELFQRLTNDLLMKNDQLNEQEARMWVELLWEDFETTRAKAGREYKGKEMTESIVKQWIQNYGPKLHEMNLHTEKWEKRINRGKPH</sequence>
<proteinExistence type="predicted"/>
<dbReference type="Pfam" id="PF14043">
    <property type="entry name" value="WVELL"/>
    <property type="match status" value="1"/>
</dbReference>
<evidence type="ECO:0000313" key="2">
    <source>
        <dbReference type="Proteomes" id="UP000581688"/>
    </source>
</evidence>
<dbReference type="AlphaFoldDB" id="A0A841Q9K7"/>
<dbReference type="EMBL" id="JACHGH010000015">
    <property type="protein sequence ID" value="MBB6455090.1"/>
    <property type="molecule type" value="Genomic_DNA"/>
</dbReference>
<reference evidence="1 2" key="1">
    <citation type="submission" date="2020-08" db="EMBL/GenBank/DDBJ databases">
        <title>Genomic Encyclopedia of Type Strains, Phase IV (KMG-IV): sequencing the most valuable type-strain genomes for metagenomic binning, comparative biology and taxonomic classification.</title>
        <authorList>
            <person name="Goeker M."/>
        </authorList>
    </citation>
    <scope>NUCLEOTIDE SEQUENCE [LARGE SCALE GENOMIC DNA]</scope>
    <source>
        <strain evidence="1 2">DSM 19612</strain>
    </source>
</reference>
<keyword evidence="2" id="KW-1185">Reference proteome</keyword>
<dbReference type="Proteomes" id="UP000581688">
    <property type="component" value="Unassembled WGS sequence"/>
</dbReference>
<dbReference type="RefSeq" id="WP_174497565.1">
    <property type="nucleotide sequence ID" value="NZ_CADDWK010000016.1"/>
</dbReference>